<dbReference type="EMBL" id="KE720887">
    <property type="protein sequence ID" value="ERF74193.1"/>
    <property type="molecule type" value="Genomic_DNA"/>
</dbReference>
<dbReference type="AlphaFoldDB" id="U1GPH4"/>
<evidence type="ECO:0000256" key="1">
    <source>
        <dbReference type="SAM" id="Coils"/>
    </source>
</evidence>
<keyword evidence="1" id="KW-0175">Coiled coil</keyword>
<evidence type="ECO:0000313" key="3">
    <source>
        <dbReference type="EMBL" id="ERF74193.1"/>
    </source>
</evidence>
<proteinExistence type="predicted"/>
<feature type="region of interest" description="Disordered" evidence="2">
    <location>
        <begin position="210"/>
        <end position="247"/>
    </location>
</feature>
<feature type="compositionally biased region" description="Polar residues" evidence="2">
    <location>
        <begin position="1"/>
        <end position="15"/>
    </location>
</feature>
<dbReference type="RefSeq" id="XP_007800132.1">
    <property type="nucleotide sequence ID" value="XM_007801941.1"/>
</dbReference>
<accession>U1GPH4</accession>
<evidence type="ECO:0000256" key="2">
    <source>
        <dbReference type="SAM" id="MobiDB-lite"/>
    </source>
</evidence>
<name>U1GPH4_ENDPU</name>
<gene>
    <name evidence="3" type="ORF">EPUS_03383</name>
</gene>
<dbReference type="OrthoDB" id="4448936at2759"/>
<dbReference type="eggNOG" id="ENOG502RJG3">
    <property type="taxonomic scope" value="Eukaryota"/>
</dbReference>
<evidence type="ECO:0000313" key="4">
    <source>
        <dbReference type="Proteomes" id="UP000019373"/>
    </source>
</evidence>
<protein>
    <submittedName>
        <fullName evidence="3">Uncharacterized protein</fullName>
    </submittedName>
</protein>
<dbReference type="Proteomes" id="UP000019373">
    <property type="component" value="Unassembled WGS sequence"/>
</dbReference>
<keyword evidence="4" id="KW-1185">Reference proteome</keyword>
<organism evidence="3 4">
    <name type="scientific">Endocarpon pusillum (strain Z07020 / HMAS-L-300199)</name>
    <name type="common">Lichen-forming fungus</name>
    <dbReference type="NCBI Taxonomy" id="1263415"/>
    <lineage>
        <taxon>Eukaryota</taxon>
        <taxon>Fungi</taxon>
        <taxon>Dikarya</taxon>
        <taxon>Ascomycota</taxon>
        <taxon>Pezizomycotina</taxon>
        <taxon>Eurotiomycetes</taxon>
        <taxon>Chaetothyriomycetidae</taxon>
        <taxon>Verrucariales</taxon>
        <taxon>Verrucariaceae</taxon>
        <taxon>Endocarpon</taxon>
    </lineage>
</organism>
<dbReference type="HOGENOM" id="CLU_831635_0_0_1"/>
<feature type="coiled-coil region" evidence="1">
    <location>
        <begin position="132"/>
        <end position="187"/>
    </location>
</feature>
<feature type="compositionally biased region" description="Polar residues" evidence="2">
    <location>
        <begin position="211"/>
        <end position="222"/>
    </location>
</feature>
<sequence>MDITTPTILPQSKPQFGSDLFESGLNTPLDYPVDETSERLRDLEQLTAPSDEFQLSDQAIKAVGGRLEEAGPILSPVDKTDAEELSLESDADTESDIQVDPELVSHLTATVCSLRLRHQEQLHLQSLFTSKLEALAQKSLEQEAAISSLTAELRSVRESNAQLGRENALLAHENNELRVSVQDLEGEVVERKRAVEAMTGAVRGLEGWIESANNSPQSNSNGRLLRDKASHGQGETGSIRGKGRFRGRYYHDGDKSGGLGLDGTSDVDTAEIQEGVMAWVRGFKDVEDGLKEIQQRGGRASRAKQVNGRRPPSDLANDTADTFSEDFGEFVTGG</sequence>
<feature type="region of interest" description="Disordered" evidence="2">
    <location>
        <begin position="1"/>
        <end position="30"/>
    </location>
</feature>
<dbReference type="GeneID" id="19238426"/>
<reference evidence="4" key="1">
    <citation type="journal article" date="2014" name="BMC Genomics">
        <title>Genome characteristics reveal the impact of lichenization on lichen-forming fungus Endocarpon pusillum Hedwig (Verrucariales, Ascomycota).</title>
        <authorList>
            <person name="Wang Y.-Y."/>
            <person name="Liu B."/>
            <person name="Zhang X.-Y."/>
            <person name="Zhou Q.-M."/>
            <person name="Zhang T."/>
            <person name="Li H."/>
            <person name="Yu Y.-F."/>
            <person name="Zhang X.-L."/>
            <person name="Hao X.-Y."/>
            <person name="Wang M."/>
            <person name="Wang L."/>
            <person name="Wei J.-C."/>
        </authorList>
    </citation>
    <scope>NUCLEOTIDE SEQUENCE [LARGE SCALE GENOMIC DNA]</scope>
    <source>
        <strain evidence="4">Z07020 / HMAS-L-300199</strain>
    </source>
</reference>
<feature type="region of interest" description="Disordered" evidence="2">
    <location>
        <begin position="293"/>
        <end position="334"/>
    </location>
</feature>